<feature type="domain" description="C2" evidence="6">
    <location>
        <begin position="1"/>
        <end position="102"/>
    </location>
</feature>
<evidence type="ECO:0000259" key="7">
    <source>
        <dbReference type="PROSITE" id="PS51778"/>
    </source>
</evidence>
<organism evidence="8 9">
    <name type="scientific">Apostasia shenzhenica</name>
    <dbReference type="NCBI Taxonomy" id="1088818"/>
    <lineage>
        <taxon>Eukaryota</taxon>
        <taxon>Viridiplantae</taxon>
        <taxon>Streptophyta</taxon>
        <taxon>Embryophyta</taxon>
        <taxon>Tracheophyta</taxon>
        <taxon>Spermatophyta</taxon>
        <taxon>Magnoliopsida</taxon>
        <taxon>Liliopsida</taxon>
        <taxon>Asparagales</taxon>
        <taxon>Orchidaceae</taxon>
        <taxon>Apostasioideae</taxon>
        <taxon>Apostasia</taxon>
    </lineage>
</organism>
<keyword evidence="4" id="KW-0472">Membrane</keyword>
<keyword evidence="8" id="KW-0378">Hydrolase</keyword>
<feature type="domain" description="VASt" evidence="7">
    <location>
        <begin position="870"/>
        <end position="1037"/>
    </location>
</feature>
<dbReference type="STRING" id="1088818.A0A2I0A8D0"/>
<feature type="domain" description="VASt" evidence="7">
    <location>
        <begin position="262"/>
        <end position="434"/>
    </location>
</feature>
<name>A0A2I0A8D0_9ASPA</name>
<accession>A0A2I0A8D0</accession>
<dbReference type="SUPFAM" id="SSF49562">
    <property type="entry name" value="C2 domain (Calcium/lipid-binding domain, CaLB)"/>
    <property type="match status" value="2"/>
</dbReference>
<evidence type="ECO:0000256" key="5">
    <source>
        <dbReference type="SAM" id="MobiDB-lite"/>
    </source>
</evidence>
<evidence type="ECO:0000256" key="3">
    <source>
        <dbReference type="ARBA" id="ARBA00022989"/>
    </source>
</evidence>
<evidence type="ECO:0000256" key="2">
    <source>
        <dbReference type="ARBA" id="ARBA00022692"/>
    </source>
</evidence>
<dbReference type="Gene3D" id="2.30.29.30">
    <property type="entry name" value="Pleckstrin-homology domain (PH domain)/Phosphotyrosine-binding domain (PTB)"/>
    <property type="match status" value="1"/>
</dbReference>
<dbReference type="OrthoDB" id="67700at2759"/>
<dbReference type="GO" id="GO:0004630">
    <property type="term" value="F:phospholipase D activity"/>
    <property type="evidence" value="ECO:0007669"/>
    <property type="project" value="UniProtKB-EC"/>
</dbReference>
<dbReference type="InterPro" id="IPR031968">
    <property type="entry name" value="VASt"/>
</dbReference>
<dbReference type="Proteomes" id="UP000236161">
    <property type="component" value="Unassembled WGS sequence"/>
</dbReference>
<comment type="subcellular location">
    <subcellularLocation>
        <location evidence="1">Membrane</location>
        <topology evidence="1">Single-pass membrane protein</topology>
    </subcellularLocation>
</comment>
<feature type="compositionally biased region" description="Basic and acidic residues" evidence="5">
    <location>
        <begin position="202"/>
        <end position="223"/>
    </location>
</feature>
<dbReference type="PROSITE" id="PS50004">
    <property type="entry name" value="C2"/>
    <property type="match status" value="1"/>
</dbReference>
<feature type="compositionally biased region" description="Basic and acidic residues" evidence="5">
    <location>
        <begin position="149"/>
        <end position="158"/>
    </location>
</feature>
<dbReference type="Pfam" id="PF00168">
    <property type="entry name" value="C2"/>
    <property type="match status" value="2"/>
</dbReference>
<dbReference type="Pfam" id="PF16016">
    <property type="entry name" value="VASt"/>
    <property type="match status" value="2"/>
</dbReference>
<reference evidence="8 9" key="1">
    <citation type="journal article" date="2017" name="Nature">
        <title>The Apostasia genome and the evolution of orchids.</title>
        <authorList>
            <person name="Zhang G.Q."/>
            <person name="Liu K.W."/>
            <person name="Li Z."/>
            <person name="Lohaus R."/>
            <person name="Hsiao Y.Y."/>
            <person name="Niu S.C."/>
            <person name="Wang J.Y."/>
            <person name="Lin Y.C."/>
            <person name="Xu Q."/>
            <person name="Chen L.J."/>
            <person name="Yoshida K."/>
            <person name="Fujiwara S."/>
            <person name="Wang Z.W."/>
            <person name="Zhang Y.Q."/>
            <person name="Mitsuda N."/>
            <person name="Wang M."/>
            <person name="Liu G.H."/>
            <person name="Pecoraro L."/>
            <person name="Huang H.X."/>
            <person name="Xiao X.J."/>
            <person name="Lin M."/>
            <person name="Wu X.Y."/>
            <person name="Wu W.L."/>
            <person name="Chen Y.Y."/>
            <person name="Chang S.B."/>
            <person name="Sakamoto S."/>
            <person name="Ohme-Takagi M."/>
            <person name="Yagi M."/>
            <person name="Zeng S.J."/>
            <person name="Shen C.Y."/>
            <person name="Yeh C.M."/>
            <person name="Luo Y.B."/>
            <person name="Tsai W.C."/>
            <person name="Van de Peer Y."/>
            <person name="Liu Z.J."/>
        </authorList>
    </citation>
    <scope>NUCLEOTIDE SEQUENCE [LARGE SCALE GENOMIC DNA]</scope>
    <source>
        <strain evidence="9">cv. Shenzhen</strain>
        <tissue evidence="8">Stem</tissue>
    </source>
</reference>
<keyword evidence="3" id="KW-1133">Transmembrane helix</keyword>
<keyword evidence="2" id="KW-0812">Transmembrane</keyword>
<evidence type="ECO:0000256" key="4">
    <source>
        <dbReference type="ARBA" id="ARBA00023136"/>
    </source>
</evidence>
<dbReference type="CDD" id="cd00030">
    <property type="entry name" value="C2"/>
    <property type="match status" value="2"/>
</dbReference>
<sequence>MKLFVHVIEARCLPAMDLNGLSDPYVRLQLGKQRVKTRVVKKSLNPWWDEEFSFRVGDLTEELTVSVLDEDKYFADDFLGRVKLPLSKIMDAGNFSLGTAWYQLQPKNKKAKNRDCGEIHLGISLSQNNSSNRIDSYPCSEDLASNSDKSSELKKDSRPLNNSWKSDSSVVSEVDEAEHDMMEQPQASLIHQILQVFTGKHTKSETSSHSDLDTTEAIKEEPLRSVANEGQNDDTFFNSSFDDSLKILESKDQGDRVPENLSGGVILDQYYAVSPVELNSVIFSPNSNFLQSLADFQGTTDLQIEPWKFQPGGEILKRLVAYTKAATKLVKAVKATEDQTYLKADGRNYAVLSSVSTPDVPFGESFRCEVLYCIMSVPKVSYDEESSHLVISWRVNFRQSTMMKGMIENGTKQGLKESFVQFADVLSQNVKPLGVQDVGSNKDKILATLQKEQESDLKLACRIFGNFTVVSTIFALFYVMVHMLLVNCGAVHGLEFVGLDLPDSIGELVVCAVLVLQGERVLKMISHFILARKQRGGDHGIRAQGDGWLVTVALIEGSNFAAADSSGYSDPYVVFTCNEIYEFDAMSDPPSTMDINVFDFDGPFDEVVSLGHAEVNFVKCNLSELADIWIPLDGKLAQACQSKLHLRIFVNNTLGVQVISDYLTKIEKEVGRKINIRSPQTNSVFQKLFGLPPEEFLINDFTCHLKRKMPMQGRLFLSPRIIGFYANLFGHKTKFFFLWEDIDNIQIVPPSITSMGSPSILIILRRGRGLDARHGAKSLDPDGRLTFQFQSFVSFNVACSFNGELSVLTFSCLPTVHDIDLALFNRMINALWKARSLSLEQKLQIAEDESEEKNPQSEESGSFLGIEDAKMSEVFSCIVPLQLNSIMEMFEGGSLEHTVSEKVGFINYSASPWESVGSDIQQRQVHHKLDKCISRHGGEVTSTQQRSPIPDKRGWLIEEVMTLQGVLLGDHFTLHLRYNIEEFKTNSKACLVQVYLGIAWLKSTKHQKRITKNVIANSSARLKDMFHLVEKEFNSGT</sequence>
<evidence type="ECO:0000313" key="9">
    <source>
        <dbReference type="Proteomes" id="UP000236161"/>
    </source>
</evidence>
<keyword evidence="9" id="KW-1185">Reference proteome</keyword>
<dbReference type="InterPro" id="IPR035892">
    <property type="entry name" value="C2_domain_sf"/>
</dbReference>
<dbReference type="PANTHER" id="PTHR46296">
    <property type="entry name" value="BNAA05G37250D PROTEIN"/>
    <property type="match status" value="1"/>
</dbReference>
<dbReference type="InterPro" id="IPR011993">
    <property type="entry name" value="PH-like_dom_sf"/>
</dbReference>
<dbReference type="AlphaFoldDB" id="A0A2I0A8D0"/>
<evidence type="ECO:0000259" key="6">
    <source>
        <dbReference type="PROSITE" id="PS50004"/>
    </source>
</evidence>
<dbReference type="Pfam" id="PF02893">
    <property type="entry name" value="GRAM"/>
    <property type="match status" value="1"/>
</dbReference>
<proteinExistence type="predicted"/>
<dbReference type="EMBL" id="KZ452012">
    <property type="protein sequence ID" value="PKA51802.1"/>
    <property type="molecule type" value="Genomic_DNA"/>
</dbReference>
<evidence type="ECO:0000313" key="8">
    <source>
        <dbReference type="EMBL" id="PKA51802.1"/>
    </source>
</evidence>
<dbReference type="PRINTS" id="PR00360">
    <property type="entry name" value="C2DOMAIN"/>
</dbReference>
<evidence type="ECO:0000256" key="1">
    <source>
        <dbReference type="ARBA" id="ARBA00004167"/>
    </source>
</evidence>
<dbReference type="PROSITE" id="PS51778">
    <property type="entry name" value="VAST"/>
    <property type="match status" value="2"/>
</dbReference>
<dbReference type="GO" id="GO:0016020">
    <property type="term" value="C:membrane"/>
    <property type="evidence" value="ECO:0007669"/>
    <property type="project" value="UniProtKB-SubCell"/>
</dbReference>
<gene>
    <name evidence="8" type="ORF">AXF42_Ash008031</name>
</gene>
<dbReference type="InterPro" id="IPR004182">
    <property type="entry name" value="GRAM"/>
</dbReference>
<feature type="region of interest" description="Disordered" evidence="5">
    <location>
        <begin position="202"/>
        <end position="237"/>
    </location>
</feature>
<dbReference type="PANTHER" id="PTHR46296:SF8">
    <property type="entry name" value="OS06G0297800 PROTEIN"/>
    <property type="match status" value="1"/>
</dbReference>
<dbReference type="SMART" id="SM00239">
    <property type="entry name" value="C2"/>
    <property type="match status" value="1"/>
</dbReference>
<dbReference type="InterPro" id="IPR000008">
    <property type="entry name" value="C2_dom"/>
</dbReference>
<dbReference type="SMART" id="SM00568">
    <property type="entry name" value="GRAM"/>
    <property type="match status" value="1"/>
</dbReference>
<dbReference type="InterPro" id="IPR044511">
    <property type="entry name" value="At1g03370/At5g50170-like"/>
</dbReference>
<protein>
    <submittedName>
        <fullName evidence="8">C2 and GRAM domain-containing protein</fullName>
        <ecNumber evidence="8">3.1.4.4</ecNumber>
    </submittedName>
</protein>
<dbReference type="EC" id="3.1.4.4" evidence="8"/>
<feature type="region of interest" description="Disordered" evidence="5">
    <location>
        <begin position="134"/>
        <end position="177"/>
    </location>
</feature>
<dbReference type="Gene3D" id="2.60.40.150">
    <property type="entry name" value="C2 domain"/>
    <property type="match status" value="1"/>
</dbReference>